<proteinExistence type="predicted"/>
<protein>
    <submittedName>
        <fullName evidence="1">Uncharacterized protein</fullName>
    </submittedName>
</protein>
<sequence>MAVDSIGRQTEQADGAGRNVHATARHFSIDRKRVREWDKKFESLLQENFGTAKLRRKLSNGAPVFSEEVDDALFEFLERERSAGRAVSNRLLSEEAVKIAHSLQLGNFAASSQYIKRWKQRFGVTMRQSTNESQKTPDDFSEAAKASRSAVNSLRAHHDYTPYNICNMDQTMVRMDSPASRTNNVAGESTVHIANTGCARRGFTVALAACASGHKLPAFIVLKEPSGRISTKAFMSLRIPGEVWGPNNDDVRRLLVLDQAPIHKTQAAKDAIAERDTDVVYVPAGCTSLLQPADVFWKRPFKANLRRSWEMFMRKAERTPKGNLRKPSRQDALNFSTVYPFSTFWSGWADPSTHDVLMLLGKGERAAWYALLEQGIGDMSDGLIFDMKKQPLLFRMTIGTKLGGEERLAA</sequence>
<dbReference type="EMBL" id="CM023487">
    <property type="protein sequence ID" value="KAH6925308.1"/>
    <property type="molecule type" value="Genomic_DNA"/>
</dbReference>
<evidence type="ECO:0000313" key="1">
    <source>
        <dbReference type="EMBL" id="KAH6925308.1"/>
    </source>
</evidence>
<gene>
    <name evidence="1" type="ORF">HPB50_003399</name>
</gene>
<comment type="caution">
    <text evidence="1">The sequence shown here is derived from an EMBL/GenBank/DDBJ whole genome shotgun (WGS) entry which is preliminary data.</text>
</comment>
<reference evidence="1" key="1">
    <citation type="submission" date="2020-05" db="EMBL/GenBank/DDBJ databases">
        <title>Large-scale comparative analyses of tick genomes elucidate their genetic diversity and vector capacities.</title>
        <authorList>
            <person name="Jia N."/>
            <person name="Wang J."/>
            <person name="Shi W."/>
            <person name="Du L."/>
            <person name="Sun Y."/>
            <person name="Zhan W."/>
            <person name="Jiang J."/>
            <person name="Wang Q."/>
            <person name="Zhang B."/>
            <person name="Ji P."/>
            <person name="Sakyi L.B."/>
            <person name="Cui X."/>
            <person name="Yuan T."/>
            <person name="Jiang B."/>
            <person name="Yang W."/>
            <person name="Lam T.T.-Y."/>
            <person name="Chang Q."/>
            <person name="Ding S."/>
            <person name="Wang X."/>
            <person name="Zhu J."/>
            <person name="Ruan X."/>
            <person name="Zhao L."/>
            <person name="Wei J."/>
            <person name="Que T."/>
            <person name="Du C."/>
            <person name="Cheng J."/>
            <person name="Dai P."/>
            <person name="Han X."/>
            <person name="Huang E."/>
            <person name="Gao Y."/>
            <person name="Liu J."/>
            <person name="Shao H."/>
            <person name="Ye R."/>
            <person name="Li L."/>
            <person name="Wei W."/>
            <person name="Wang X."/>
            <person name="Wang C."/>
            <person name="Yang T."/>
            <person name="Huo Q."/>
            <person name="Li W."/>
            <person name="Guo W."/>
            <person name="Chen H."/>
            <person name="Zhou L."/>
            <person name="Ni X."/>
            <person name="Tian J."/>
            <person name="Zhou Y."/>
            <person name="Sheng Y."/>
            <person name="Liu T."/>
            <person name="Pan Y."/>
            <person name="Xia L."/>
            <person name="Li J."/>
            <person name="Zhao F."/>
            <person name="Cao W."/>
        </authorList>
    </citation>
    <scope>NUCLEOTIDE SEQUENCE</scope>
    <source>
        <strain evidence="1">Hyas-2018</strain>
    </source>
</reference>
<accession>A0ACB7RVA5</accession>
<organism evidence="1 2">
    <name type="scientific">Hyalomma asiaticum</name>
    <name type="common">Tick</name>
    <dbReference type="NCBI Taxonomy" id="266040"/>
    <lineage>
        <taxon>Eukaryota</taxon>
        <taxon>Metazoa</taxon>
        <taxon>Ecdysozoa</taxon>
        <taxon>Arthropoda</taxon>
        <taxon>Chelicerata</taxon>
        <taxon>Arachnida</taxon>
        <taxon>Acari</taxon>
        <taxon>Parasitiformes</taxon>
        <taxon>Ixodida</taxon>
        <taxon>Ixodoidea</taxon>
        <taxon>Ixodidae</taxon>
        <taxon>Hyalomminae</taxon>
        <taxon>Hyalomma</taxon>
    </lineage>
</organism>
<evidence type="ECO:0000313" key="2">
    <source>
        <dbReference type="Proteomes" id="UP000821845"/>
    </source>
</evidence>
<name>A0ACB7RVA5_HYAAI</name>
<keyword evidence="2" id="KW-1185">Reference proteome</keyword>
<dbReference type="Proteomes" id="UP000821845">
    <property type="component" value="Chromosome 7"/>
</dbReference>